<organism evidence="4 5">
    <name type="scientific">Microbacterium istanbulense</name>
    <dbReference type="NCBI Taxonomy" id="3122049"/>
    <lineage>
        <taxon>Bacteria</taxon>
        <taxon>Bacillati</taxon>
        <taxon>Actinomycetota</taxon>
        <taxon>Actinomycetes</taxon>
        <taxon>Micrococcales</taxon>
        <taxon>Microbacteriaceae</taxon>
        <taxon>Microbacterium</taxon>
    </lineage>
</organism>
<dbReference type="EMBL" id="JBBDGN010000002">
    <property type="protein sequence ID" value="MEJ1090714.1"/>
    <property type="molecule type" value="Genomic_DNA"/>
</dbReference>
<protein>
    <recommendedName>
        <fullName evidence="1">D-inositol 3-phosphate glycosyltransferase</fullName>
    </recommendedName>
</protein>
<sequence>MPGRSVIHTITPGDHFSPRTGSALPTVVHLLADAAVAAGDEQHAVVLDRTTYVPRYPGVRLIEYDRGPGVTRTGRYLDAAAGRVGLTRRHQSAWFAPLADAVRGEPASHVLAHNAPLMPWLLRGTDHRVSIYAHNQLFRTFSRGEADRIVGEAAAVICVSDALADDTRRLLPRALASRVVVVENPVDTIRFMPAKPRREGPVRVLFVGRMIPEKGADVLARAAADFSAERVEFTFIGSQGFNPAAPLSAYEESLRGIARAHPSAAMTFLPFLDRDELPDRYADADILVVPSRWAEPSGLTIAEGMASGLAVVAADVGGIPSVIGDAGVLVPPDDPAALAVALTHLIEDAETRAALAKAARLRAETRDAAWAWRSLKGTLHAL</sequence>
<gene>
    <name evidence="4" type="ORF">WDU93_03335</name>
</gene>
<dbReference type="PANTHER" id="PTHR45947">
    <property type="entry name" value="SULFOQUINOVOSYL TRANSFERASE SQD2"/>
    <property type="match status" value="1"/>
</dbReference>
<dbReference type="SUPFAM" id="SSF53756">
    <property type="entry name" value="UDP-Glycosyltransferase/glycogen phosphorylase"/>
    <property type="match status" value="1"/>
</dbReference>
<evidence type="ECO:0000259" key="3">
    <source>
        <dbReference type="Pfam" id="PF00534"/>
    </source>
</evidence>
<dbReference type="GO" id="GO:0016757">
    <property type="term" value="F:glycosyltransferase activity"/>
    <property type="evidence" value="ECO:0007669"/>
    <property type="project" value="UniProtKB-KW"/>
</dbReference>
<dbReference type="RefSeq" id="WP_337317445.1">
    <property type="nucleotide sequence ID" value="NZ_JBBDGN010000002.1"/>
</dbReference>
<evidence type="ECO:0000313" key="4">
    <source>
        <dbReference type="EMBL" id="MEJ1090714.1"/>
    </source>
</evidence>
<name>A0ABU8LHA5_9MICO</name>
<dbReference type="InterPro" id="IPR050194">
    <property type="entry name" value="Glycosyltransferase_grp1"/>
</dbReference>
<dbReference type="CDD" id="cd03801">
    <property type="entry name" value="GT4_PimA-like"/>
    <property type="match status" value="1"/>
</dbReference>
<dbReference type="Pfam" id="PF00534">
    <property type="entry name" value="Glycos_transf_1"/>
    <property type="match status" value="1"/>
</dbReference>
<evidence type="ECO:0000256" key="1">
    <source>
        <dbReference type="ARBA" id="ARBA00021292"/>
    </source>
</evidence>
<dbReference type="Proteomes" id="UP001366085">
    <property type="component" value="Unassembled WGS sequence"/>
</dbReference>
<proteinExistence type="predicted"/>
<comment type="caution">
    <text evidence="4">The sequence shown here is derived from an EMBL/GenBank/DDBJ whole genome shotgun (WGS) entry which is preliminary data.</text>
</comment>
<dbReference type="InterPro" id="IPR001296">
    <property type="entry name" value="Glyco_trans_1"/>
</dbReference>
<evidence type="ECO:0000313" key="5">
    <source>
        <dbReference type="Proteomes" id="UP001366085"/>
    </source>
</evidence>
<keyword evidence="4" id="KW-0328">Glycosyltransferase</keyword>
<dbReference type="PANTHER" id="PTHR45947:SF3">
    <property type="entry name" value="SULFOQUINOVOSYL TRANSFERASE SQD2"/>
    <property type="match status" value="1"/>
</dbReference>
<dbReference type="Gene3D" id="3.40.50.2000">
    <property type="entry name" value="Glycogen Phosphorylase B"/>
    <property type="match status" value="2"/>
</dbReference>
<keyword evidence="5" id="KW-1185">Reference proteome</keyword>
<keyword evidence="2 4" id="KW-0808">Transferase</keyword>
<accession>A0ABU8LHA5</accession>
<feature type="domain" description="Glycosyl transferase family 1" evidence="3">
    <location>
        <begin position="193"/>
        <end position="361"/>
    </location>
</feature>
<reference evidence="4 5" key="1">
    <citation type="submission" date="2024-02" db="EMBL/GenBank/DDBJ databases">
        <authorList>
            <person name="Saticioglu I.B."/>
        </authorList>
    </citation>
    <scope>NUCLEOTIDE SEQUENCE [LARGE SCALE GENOMIC DNA]</scope>
    <source>
        <strain evidence="4 5">Mu-43</strain>
    </source>
</reference>
<evidence type="ECO:0000256" key="2">
    <source>
        <dbReference type="ARBA" id="ARBA00022679"/>
    </source>
</evidence>